<dbReference type="SUPFAM" id="SSF53955">
    <property type="entry name" value="Lysozyme-like"/>
    <property type="match status" value="1"/>
</dbReference>
<dbReference type="PROSITE" id="PS00922">
    <property type="entry name" value="TRANSGLYCOSYLASE"/>
    <property type="match status" value="1"/>
</dbReference>
<dbReference type="AlphaFoldDB" id="A0A1W2DEC7"/>
<evidence type="ECO:0000256" key="1">
    <source>
        <dbReference type="ARBA" id="ARBA00007734"/>
    </source>
</evidence>
<evidence type="ECO:0000313" key="8">
    <source>
        <dbReference type="Proteomes" id="UP000192656"/>
    </source>
</evidence>
<organism evidence="7 8">
    <name type="scientific">Fulvimarina manganoxydans</name>
    <dbReference type="NCBI Taxonomy" id="937218"/>
    <lineage>
        <taxon>Bacteria</taxon>
        <taxon>Pseudomonadati</taxon>
        <taxon>Pseudomonadota</taxon>
        <taxon>Alphaproteobacteria</taxon>
        <taxon>Hyphomicrobiales</taxon>
        <taxon>Aurantimonadaceae</taxon>
        <taxon>Fulvimarina</taxon>
    </lineage>
</organism>
<comment type="similarity">
    <text evidence="1">Belongs to the transglycosylase Slt family.</text>
</comment>
<dbReference type="STRING" id="937218.SAMN06297251_11415"/>
<dbReference type="SUPFAM" id="SSF48435">
    <property type="entry name" value="Bacterial muramidases"/>
    <property type="match status" value="1"/>
</dbReference>
<evidence type="ECO:0000259" key="6">
    <source>
        <dbReference type="Pfam" id="PF01464"/>
    </source>
</evidence>
<evidence type="ECO:0000313" key="7">
    <source>
        <dbReference type="EMBL" id="SMC95308.1"/>
    </source>
</evidence>
<name>A0A1W2DEC7_9HYPH</name>
<evidence type="ECO:0000256" key="5">
    <source>
        <dbReference type="SAM" id="SignalP"/>
    </source>
</evidence>
<dbReference type="Gene3D" id="1.25.20.10">
    <property type="entry name" value="Bacterial muramidases"/>
    <property type="match status" value="1"/>
</dbReference>
<dbReference type="CDD" id="cd13401">
    <property type="entry name" value="Slt70-like"/>
    <property type="match status" value="1"/>
</dbReference>
<dbReference type="InterPro" id="IPR008258">
    <property type="entry name" value="Transglycosylase_SLT_dom_1"/>
</dbReference>
<evidence type="ECO:0000256" key="3">
    <source>
        <dbReference type="ARBA" id="ARBA00022729"/>
    </source>
</evidence>
<dbReference type="InterPro" id="IPR008939">
    <property type="entry name" value="Lytic_TGlycosylase_superhlx_U"/>
</dbReference>
<feature type="signal peptide" evidence="5">
    <location>
        <begin position="1"/>
        <end position="27"/>
    </location>
</feature>
<dbReference type="GO" id="GO:0042597">
    <property type="term" value="C:periplasmic space"/>
    <property type="evidence" value="ECO:0007669"/>
    <property type="project" value="InterPro"/>
</dbReference>
<proteinExistence type="inferred from homology"/>
<dbReference type="InterPro" id="IPR000189">
    <property type="entry name" value="Transglyc_AS"/>
</dbReference>
<dbReference type="InterPro" id="IPR023346">
    <property type="entry name" value="Lysozyme-like_dom_sf"/>
</dbReference>
<dbReference type="Gene3D" id="1.10.530.10">
    <property type="match status" value="1"/>
</dbReference>
<keyword evidence="3 5" id="KW-0732">Signal</keyword>
<feature type="compositionally biased region" description="Polar residues" evidence="4">
    <location>
        <begin position="54"/>
        <end position="68"/>
    </location>
</feature>
<accession>A0A1W2DEC7</accession>
<dbReference type="GO" id="GO:0016020">
    <property type="term" value="C:membrane"/>
    <property type="evidence" value="ECO:0007669"/>
    <property type="project" value="InterPro"/>
</dbReference>
<dbReference type="GO" id="GO:0008933">
    <property type="term" value="F:peptidoglycan lytic transglycosylase activity"/>
    <property type="evidence" value="ECO:0007669"/>
    <property type="project" value="InterPro"/>
</dbReference>
<dbReference type="Pfam" id="PF01464">
    <property type="entry name" value="SLT"/>
    <property type="match status" value="1"/>
</dbReference>
<protein>
    <submittedName>
        <fullName evidence="7">Soluble lytic murein transglycosylase</fullName>
    </submittedName>
</protein>
<dbReference type="GO" id="GO:0004553">
    <property type="term" value="F:hydrolase activity, hydrolyzing O-glycosyl compounds"/>
    <property type="evidence" value="ECO:0007669"/>
    <property type="project" value="InterPro"/>
</dbReference>
<comment type="similarity">
    <text evidence="2">Belongs to the virb1 family.</text>
</comment>
<feature type="region of interest" description="Disordered" evidence="4">
    <location>
        <begin position="30"/>
        <end position="76"/>
    </location>
</feature>
<dbReference type="Proteomes" id="UP000192656">
    <property type="component" value="Unassembled WGS sequence"/>
</dbReference>
<feature type="domain" description="Transglycosylase SLT" evidence="6">
    <location>
        <begin position="590"/>
        <end position="692"/>
    </location>
</feature>
<sequence length="746" mass="80447">MTRSATRCILAILSASILIGSPGTSLASSLLPDAGPMPRPRPNGGAPLYAAPTPVQTSNAAASRTSEPIGNDLDPWRFGRKVTAPANPLVSRSAPDLPSSAGAFTASIAATGMRNTAVAPMRGELKEGLQALSDRDETKARRIREGLRPGSLDRKILTWAIALSGADDVPSVEIASAAAELSGWPGMKRLRINSEKALWREGRPAQAVISAFGSGAPESPEGTMALARAYIQAGQAGNAKALISKLWRTERMDVATERAVLKNFETLLTRDDHLHRMEMFLYADRISDAERQAGRAGATTLFKARTAAIRGQSNAGSLLNQVPANQRGVSYRFALAESARKAGRVSEAAGIVLDTTRDPAKLIDPDAWWNERRILARDLLDIGKPQLAYKIAAGHSAKDDVERAEAEFHAGWIALRFLNDPRTAHSHFANILKVSSKPISVSRGYYWLGRAAEAGGGGNAASYYASAAQHSTTYYGQLSAAKLGRAPGSIAFPSPSDAERRRFESREAVQAIRRLESIGSDWRADILYRALGDELQSPGELAMLSVMAERRGDHHLSLTVGKLAYWRGVDAPALAFPVGVIPASAEISAAGKALAYAIARQESAFNPKARSGAGALGLLQLMPGTAQQVARRAGLPYSQSRLTADPAYNATLGARFLGEQIENFDGSYVLTFAAYNAGPRRAKEWIERFGDPRGKPIDEVVDWVERIPFTETRAYVQRIMENYQVYKIRLGAGASIVEDLRFGRHR</sequence>
<gene>
    <name evidence="7" type="ORF">SAMN06297251_11415</name>
</gene>
<reference evidence="7 8" key="1">
    <citation type="submission" date="2017-04" db="EMBL/GenBank/DDBJ databases">
        <authorList>
            <person name="Afonso C.L."/>
            <person name="Miller P.J."/>
            <person name="Scott M.A."/>
            <person name="Spackman E."/>
            <person name="Goraichik I."/>
            <person name="Dimitrov K.M."/>
            <person name="Suarez D.L."/>
            <person name="Swayne D.E."/>
        </authorList>
    </citation>
    <scope>NUCLEOTIDE SEQUENCE [LARGE SCALE GENOMIC DNA]</scope>
    <source>
        <strain evidence="7 8">CGMCC 1.10972</strain>
    </source>
</reference>
<evidence type="ECO:0000256" key="2">
    <source>
        <dbReference type="ARBA" id="ARBA00009387"/>
    </source>
</evidence>
<keyword evidence="8" id="KW-1185">Reference proteome</keyword>
<dbReference type="PANTHER" id="PTHR37423:SF2">
    <property type="entry name" value="MEMBRANE-BOUND LYTIC MUREIN TRANSGLYCOSYLASE C"/>
    <property type="match status" value="1"/>
</dbReference>
<evidence type="ECO:0000256" key="4">
    <source>
        <dbReference type="SAM" id="MobiDB-lite"/>
    </source>
</evidence>
<dbReference type="EMBL" id="FWXR01000014">
    <property type="protein sequence ID" value="SMC95308.1"/>
    <property type="molecule type" value="Genomic_DNA"/>
</dbReference>
<feature type="chain" id="PRO_5012890509" evidence="5">
    <location>
        <begin position="28"/>
        <end position="746"/>
    </location>
</feature>
<dbReference type="GO" id="GO:0000270">
    <property type="term" value="P:peptidoglycan metabolic process"/>
    <property type="evidence" value="ECO:0007669"/>
    <property type="project" value="InterPro"/>
</dbReference>
<dbReference type="PANTHER" id="PTHR37423">
    <property type="entry name" value="SOLUBLE LYTIC MUREIN TRANSGLYCOSYLASE-RELATED"/>
    <property type="match status" value="1"/>
</dbReference>